<dbReference type="InterPro" id="IPR018062">
    <property type="entry name" value="HTH_AraC-typ_CS"/>
</dbReference>
<protein>
    <submittedName>
        <fullName evidence="5">AraC family transcriptional regulator</fullName>
    </submittedName>
</protein>
<keyword evidence="6" id="KW-1185">Reference proteome</keyword>
<dbReference type="Proteomes" id="UP000249638">
    <property type="component" value="Unassembled WGS sequence"/>
</dbReference>
<reference evidence="5" key="1">
    <citation type="submission" date="2018-06" db="EMBL/GenBank/DDBJ databases">
        <title>Genomic Encyclopedia of Type Strains, Phase IV (KMG-V): Genome sequencing to study the core and pangenomes of soil and plant-associated prokaryotes.</title>
        <authorList>
            <person name="Whitman W."/>
        </authorList>
    </citation>
    <scope>NUCLEOTIDE SEQUENCE [LARGE SCALE GENOMIC DNA]</scope>
    <source>
        <strain evidence="5">MLR2-44</strain>
    </source>
</reference>
<dbReference type="SMART" id="SM00342">
    <property type="entry name" value="HTH_ARAC"/>
    <property type="match status" value="1"/>
</dbReference>
<dbReference type="InterPro" id="IPR018060">
    <property type="entry name" value="HTH_AraC"/>
</dbReference>
<feature type="domain" description="HTH araC/xylS-type" evidence="4">
    <location>
        <begin position="179"/>
        <end position="279"/>
    </location>
</feature>
<gene>
    <name evidence="5" type="ORF">C7416_101551</name>
</gene>
<evidence type="ECO:0000256" key="3">
    <source>
        <dbReference type="ARBA" id="ARBA00023163"/>
    </source>
</evidence>
<name>A0A2W7PQL1_9BURK</name>
<dbReference type="PROSITE" id="PS00041">
    <property type="entry name" value="HTH_ARAC_FAMILY_1"/>
    <property type="match status" value="1"/>
</dbReference>
<dbReference type="GO" id="GO:0043565">
    <property type="term" value="F:sequence-specific DNA binding"/>
    <property type="evidence" value="ECO:0007669"/>
    <property type="project" value="InterPro"/>
</dbReference>
<dbReference type="Gene3D" id="1.10.10.60">
    <property type="entry name" value="Homeodomain-like"/>
    <property type="match status" value="2"/>
</dbReference>
<organism evidence="5 6">
    <name type="scientific">Cupriavidus phytorum</name>
    <dbReference type="NCBI Taxonomy" id="3024399"/>
    <lineage>
        <taxon>Bacteria</taxon>
        <taxon>Pseudomonadati</taxon>
        <taxon>Pseudomonadota</taxon>
        <taxon>Betaproteobacteria</taxon>
        <taxon>Burkholderiales</taxon>
        <taxon>Burkholderiaceae</taxon>
        <taxon>Cupriavidus</taxon>
    </lineage>
</organism>
<evidence type="ECO:0000313" key="5">
    <source>
        <dbReference type="EMBL" id="PZX34267.1"/>
    </source>
</evidence>
<dbReference type="PRINTS" id="PR00032">
    <property type="entry name" value="HTHARAC"/>
</dbReference>
<comment type="caution">
    <text evidence="5">The sequence shown here is derived from an EMBL/GenBank/DDBJ whole genome shotgun (WGS) entry which is preliminary data.</text>
</comment>
<accession>A0A2W7PQL1</accession>
<proteinExistence type="predicted"/>
<dbReference type="EMBL" id="QKZN01000001">
    <property type="protein sequence ID" value="PZX34267.1"/>
    <property type="molecule type" value="Genomic_DNA"/>
</dbReference>
<evidence type="ECO:0000313" key="6">
    <source>
        <dbReference type="Proteomes" id="UP000249638"/>
    </source>
</evidence>
<evidence type="ECO:0000256" key="2">
    <source>
        <dbReference type="ARBA" id="ARBA00023125"/>
    </source>
</evidence>
<dbReference type="Pfam" id="PF12833">
    <property type="entry name" value="HTH_18"/>
    <property type="match status" value="1"/>
</dbReference>
<dbReference type="InterPro" id="IPR020449">
    <property type="entry name" value="Tscrpt_reg_AraC-type_HTH"/>
</dbReference>
<sequence>MEVQTEFPEGWLQLAQPSRWDGLHINHLVAPSYEGEFQTSTVIVSFIKKAARSSEAPSISGRWKELGITSGTICSLPFHYGDKIRTEGNVEAINLFVDFYWLKSCLNDSLDLFDRPLYGMHDKVSQCLIEDIYKDNQSGTPNGLIYSESLALALLHRLNAKSLQRPVDIRVQREQRIIGIAIDYIHTNLHESLALADIARAAGYEGDLFAFLRLMRRHTGKPPHRYILDTRLEVAKNMLLGGKHSVTDVAMSCGFGNMSHFSTAFKRHWGVTPSSLLRTPSHLWPANLVMFSKEPDIFGANDGKRPIEQGKAG</sequence>
<dbReference type="InterPro" id="IPR009057">
    <property type="entry name" value="Homeodomain-like_sf"/>
</dbReference>
<dbReference type="PROSITE" id="PS01124">
    <property type="entry name" value="HTH_ARAC_FAMILY_2"/>
    <property type="match status" value="1"/>
</dbReference>
<dbReference type="PANTHER" id="PTHR46796">
    <property type="entry name" value="HTH-TYPE TRANSCRIPTIONAL ACTIVATOR RHAS-RELATED"/>
    <property type="match status" value="1"/>
</dbReference>
<evidence type="ECO:0000259" key="4">
    <source>
        <dbReference type="PROSITE" id="PS01124"/>
    </source>
</evidence>
<keyword evidence="3" id="KW-0804">Transcription</keyword>
<keyword evidence="1" id="KW-0805">Transcription regulation</keyword>
<keyword evidence="2" id="KW-0238">DNA-binding</keyword>
<dbReference type="SUPFAM" id="SSF46689">
    <property type="entry name" value="Homeodomain-like"/>
    <property type="match status" value="2"/>
</dbReference>
<dbReference type="InterPro" id="IPR050204">
    <property type="entry name" value="AraC_XylS_family_regulators"/>
</dbReference>
<dbReference type="GO" id="GO:0003700">
    <property type="term" value="F:DNA-binding transcription factor activity"/>
    <property type="evidence" value="ECO:0007669"/>
    <property type="project" value="InterPro"/>
</dbReference>
<evidence type="ECO:0000256" key="1">
    <source>
        <dbReference type="ARBA" id="ARBA00023015"/>
    </source>
</evidence>
<dbReference type="AlphaFoldDB" id="A0A2W7PQL1"/>